<sequence>MDSLMTDHFPQFDSQELEVENRPSLGITPYRRQVSETKFKPMSALLSDPDDKENHCQNKQIQLECSIPLPFNLENLKITDNSPNKLGWFSNKFDSPLQTKISDFSCTKSPGVNSEDSSGEIANAMDLSDIQRRLIAKLKTMKKGLSITTDKDLLLEEMYTIMRILGLELSQKFLFPLLGIMILNSSDEKLAEYTWKTIKTFLQNQIGQTLFQELIRSWIDHKDSIADKTDNSVIRAQYEVLLEFQGIVEFINLDLFEILFEKATNILLDKDTNEDVKRAGFRIFGPFIYYLAKCKPLNSYYKLQCPLYYSALKIVYNYFEDNLVNYQEELAFMFPCLLQELINTKDQSIIMQYFNKLLTECDEQDTKSIIIKFLPELLRISSDNFRIMDSIQYQYSLFINSKVINDEDLYLDFIQIIPEIKIILEKQTSFINIQANLLQIAESKLFKENWRFQEKFYSAIQSVIKSSQSIYQINIKLIDLVNEKMIGLKQQYSAVQSQIIQTFSALVYKQYQQKLGYQHDKSLLFIETKINDMNTYLKIHLQMKLVDYEMWNLTMKSKLISKPITKIIHLKLREQIINGVQQQQNEKIEIQFYEKEEVQDVYLSFLDGKINDFELSCDSKGISNDFSQFDQGLQYMSVESISIRNNPISQDIVHINEFKEEFEIKKDVNISEGELIFQDSKESMRPKFKLDLQINTDMIYIDNTINESSNENLDVLKEVNIENKNLNIKRSLSTNEMFEKKIGKSKGKKGENSSYSALTKAKKQLPAKTISRNASQIHISTPRYQIEYKISNKSGKQVKSRTHQVIDCQKEIPQTPNKLNLIRE</sequence>
<gene>
    <name evidence="1" type="primary">Contig18475.g19616</name>
    <name evidence="1" type="ORF">STYLEM_20309</name>
</gene>
<dbReference type="Proteomes" id="UP000039865">
    <property type="component" value="Unassembled WGS sequence"/>
</dbReference>
<organism evidence="1 2">
    <name type="scientific">Stylonychia lemnae</name>
    <name type="common">Ciliate</name>
    <dbReference type="NCBI Taxonomy" id="5949"/>
    <lineage>
        <taxon>Eukaryota</taxon>
        <taxon>Sar</taxon>
        <taxon>Alveolata</taxon>
        <taxon>Ciliophora</taxon>
        <taxon>Intramacronucleata</taxon>
        <taxon>Spirotrichea</taxon>
        <taxon>Stichotrichia</taxon>
        <taxon>Sporadotrichida</taxon>
        <taxon>Oxytrichidae</taxon>
        <taxon>Stylonychinae</taxon>
        <taxon>Stylonychia</taxon>
    </lineage>
</organism>
<reference evidence="1 2" key="1">
    <citation type="submission" date="2014-06" db="EMBL/GenBank/DDBJ databases">
        <authorList>
            <person name="Swart Estienne"/>
        </authorList>
    </citation>
    <scope>NUCLEOTIDE SEQUENCE [LARGE SCALE GENOMIC DNA]</scope>
    <source>
        <strain evidence="1 2">130c</strain>
    </source>
</reference>
<keyword evidence="2" id="KW-1185">Reference proteome</keyword>
<dbReference type="SUPFAM" id="SSF48371">
    <property type="entry name" value="ARM repeat"/>
    <property type="match status" value="1"/>
</dbReference>
<dbReference type="EMBL" id="CCKQ01019146">
    <property type="protein sequence ID" value="CDW91157.1"/>
    <property type="molecule type" value="Genomic_DNA"/>
</dbReference>
<proteinExistence type="predicted"/>
<accession>A0A078BD70</accession>
<protein>
    <submittedName>
        <fullName evidence="1">Uncharacterized protein</fullName>
    </submittedName>
</protein>
<name>A0A078BD70_STYLE</name>
<evidence type="ECO:0000313" key="1">
    <source>
        <dbReference type="EMBL" id="CDW91157.1"/>
    </source>
</evidence>
<dbReference type="AlphaFoldDB" id="A0A078BD70"/>
<dbReference type="InterPro" id="IPR016024">
    <property type="entry name" value="ARM-type_fold"/>
</dbReference>
<dbReference type="InParanoid" id="A0A078BD70"/>
<evidence type="ECO:0000313" key="2">
    <source>
        <dbReference type="Proteomes" id="UP000039865"/>
    </source>
</evidence>